<feature type="compositionally biased region" description="Basic and acidic residues" evidence="1">
    <location>
        <begin position="44"/>
        <end position="59"/>
    </location>
</feature>
<sequence length="101" mass="11080">MRSLIVLLLLILFFLTGLIAGMDRGSHDADTGEDGTVEGTATKETIEITTDKHKDKTHHEAIKPDASDHFIQKAASFLEACVTGVYEGIVRIAYQLANVFF</sequence>
<evidence type="ECO:0000313" key="3">
    <source>
        <dbReference type="Proteomes" id="UP001501459"/>
    </source>
</evidence>
<dbReference type="RefSeq" id="WP_343752745.1">
    <property type="nucleotide sequence ID" value="NZ_BAAADM010000054.1"/>
</dbReference>
<evidence type="ECO:0000256" key="1">
    <source>
        <dbReference type="SAM" id="MobiDB-lite"/>
    </source>
</evidence>
<organism evidence="2 3">
    <name type="scientific">Lentibacillus halophilus</name>
    <dbReference type="NCBI Taxonomy" id="295065"/>
    <lineage>
        <taxon>Bacteria</taxon>
        <taxon>Bacillati</taxon>
        <taxon>Bacillota</taxon>
        <taxon>Bacilli</taxon>
        <taxon>Bacillales</taxon>
        <taxon>Bacillaceae</taxon>
        <taxon>Lentibacillus</taxon>
    </lineage>
</organism>
<protein>
    <recommendedName>
        <fullName evidence="4">Secreted protein</fullName>
    </recommendedName>
</protein>
<dbReference type="EMBL" id="BAAADM010000054">
    <property type="protein sequence ID" value="GAA0442987.1"/>
    <property type="molecule type" value="Genomic_DNA"/>
</dbReference>
<comment type="caution">
    <text evidence="2">The sequence shown here is derived from an EMBL/GenBank/DDBJ whole genome shotgun (WGS) entry which is preliminary data.</text>
</comment>
<proteinExistence type="predicted"/>
<keyword evidence="3" id="KW-1185">Reference proteome</keyword>
<evidence type="ECO:0008006" key="4">
    <source>
        <dbReference type="Google" id="ProtNLM"/>
    </source>
</evidence>
<feature type="region of interest" description="Disordered" evidence="1">
    <location>
        <begin position="27"/>
        <end position="59"/>
    </location>
</feature>
<dbReference type="Proteomes" id="UP001501459">
    <property type="component" value="Unassembled WGS sequence"/>
</dbReference>
<name>A0ABP3J5M7_9BACI</name>
<reference evidence="3" key="1">
    <citation type="journal article" date="2019" name="Int. J. Syst. Evol. Microbiol.">
        <title>The Global Catalogue of Microorganisms (GCM) 10K type strain sequencing project: providing services to taxonomists for standard genome sequencing and annotation.</title>
        <authorList>
            <consortium name="The Broad Institute Genomics Platform"/>
            <consortium name="The Broad Institute Genome Sequencing Center for Infectious Disease"/>
            <person name="Wu L."/>
            <person name="Ma J."/>
        </authorList>
    </citation>
    <scope>NUCLEOTIDE SEQUENCE [LARGE SCALE GENOMIC DNA]</scope>
    <source>
        <strain evidence="3">JCM 12149</strain>
    </source>
</reference>
<accession>A0ABP3J5M7</accession>
<gene>
    <name evidence="2" type="ORF">GCM10008983_20150</name>
</gene>
<evidence type="ECO:0000313" key="2">
    <source>
        <dbReference type="EMBL" id="GAA0442987.1"/>
    </source>
</evidence>